<dbReference type="Gene3D" id="3.90.1300.10">
    <property type="entry name" value="Amidase signature (AS) domain"/>
    <property type="match status" value="1"/>
</dbReference>
<dbReference type="KEGG" id="req:REQ_05830"/>
<organism evidence="6">
    <name type="scientific">Rhodococcus hoagii (strain 103S)</name>
    <name type="common">Rhodococcus equi</name>
    <dbReference type="NCBI Taxonomy" id="685727"/>
    <lineage>
        <taxon>Bacteria</taxon>
        <taxon>Bacillati</taxon>
        <taxon>Actinomycetota</taxon>
        <taxon>Actinomycetes</taxon>
        <taxon>Mycobacteriales</taxon>
        <taxon>Nocardiaceae</taxon>
        <taxon>Prescottella</taxon>
    </lineage>
</organism>
<sequence>MGTTHPSGYSKSYRRRTDTRQVRDHLVEEFTATSIAARVRAGELSPVAAVEDALGRIEQRDPRINAFVRVMRDRALTEARRLTEREDLSDLPLAGVPVAIKDNVEVAGEPMRDGSVATSPMPSAHDHPTVARLRAAGAIPVGLTAVPELCVWGAVDSPGRITRNPWNPALVPGGSSGGSAAAVADAMVPIALAADGMGSIRIPSAACGVFGIKPGRGLVPAELGVHSWFGMSENGPIASTVQDAALMLAVLADRPDLAQVPAPRPLRIGVATNTPSPIVRLDGEWARGVEATAALLGAGGHHTVGTKVPYPPNMTAAFARWFAGTAADAAELDPALLQRRTRRHVAIGRVVERAGLVRASQVERLEARMRRFFDEHDVVLTPSLAQPPLPAIEWSEKSWAANVVANVRYAPFSALWNVLGWPAASVPVGMHSGSGTPLAVQIAAPPGGESQILAVAAEIERRQGWSRHPGV</sequence>
<name>A0A3S5Y2C4_RHOH1</name>
<dbReference type="EMBL" id="FN563149">
    <property type="protein sequence ID" value="CBH46702.1"/>
    <property type="molecule type" value="Genomic_DNA"/>
</dbReference>
<accession>A0A3S5Y2C4</accession>
<dbReference type="EC" id="3.5.1.4" evidence="3"/>
<dbReference type="SUPFAM" id="SSF75304">
    <property type="entry name" value="Amidase signature (AS) enzymes"/>
    <property type="match status" value="1"/>
</dbReference>
<dbReference type="InterPro" id="IPR023631">
    <property type="entry name" value="Amidase_dom"/>
</dbReference>
<dbReference type="Pfam" id="PF01425">
    <property type="entry name" value="Amidase"/>
    <property type="match status" value="1"/>
</dbReference>
<dbReference type="PANTHER" id="PTHR11895">
    <property type="entry name" value="TRANSAMIDASE"/>
    <property type="match status" value="1"/>
</dbReference>
<gene>
    <name evidence="6" type="ordered locus">REQ_05830</name>
</gene>
<dbReference type="InterPro" id="IPR000120">
    <property type="entry name" value="Amidase"/>
</dbReference>
<feature type="region of interest" description="Disordered" evidence="4">
    <location>
        <begin position="1"/>
        <end position="20"/>
    </location>
</feature>
<dbReference type="Proteomes" id="UP001154400">
    <property type="component" value="Chromosome"/>
</dbReference>
<evidence type="ECO:0000256" key="4">
    <source>
        <dbReference type="SAM" id="MobiDB-lite"/>
    </source>
</evidence>
<feature type="domain" description="Amidase" evidence="5">
    <location>
        <begin position="49"/>
        <end position="453"/>
    </location>
</feature>
<evidence type="ECO:0000256" key="2">
    <source>
        <dbReference type="ARBA" id="ARBA00009199"/>
    </source>
</evidence>
<evidence type="ECO:0000256" key="1">
    <source>
        <dbReference type="ARBA" id="ARBA00001311"/>
    </source>
</evidence>
<proteinExistence type="inferred from homology"/>
<evidence type="ECO:0000259" key="5">
    <source>
        <dbReference type="Pfam" id="PF01425"/>
    </source>
</evidence>
<dbReference type="AlphaFoldDB" id="A0A3S5Y2C4"/>
<feature type="compositionally biased region" description="Polar residues" evidence="4">
    <location>
        <begin position="1"/>
        <end position="10"/>
    </location>
</feature>
<evidence type="ECO:0000313" key="7">
    <source>
        <dbReference type="Proteomes" id="UP000006892"/>
    </source>
</evidence>
<comment type="catalytic activity">
    <reaction evidence="1">
        <text>a monocarboxylic acid amide + H2O = a monocarboxylate + NH4(+)</text>
        <dbReference type="Rhea" id="RHEA:12020"/>
        <dbReference type="ChEBI" id="CHEBI:15377"/>
        <dbReference type="ChEBI" id="CHEBI:28938"/>
        <dbReference type="ChEBI" id="CHEBI:35757"/>
        <dbReference type="ChEBI" id="CHEBI:83628"/>
        <dbReference type="EC" id="3.5.1.4"/>
    </reaction>
</comment>
<comment type="similarity">
    <text evidence="2">Belongs to the amidase family.</text>
</comment>
<evidence type="ECO:0000256" key="3">
    <source>
        <dbReference type="ARBA" id="ARBA00012922"/>
    </source>
</evidence>
<dbReference type="GO" id="GO:0004040">
    <property type="term" value="F:amidase activity"/>
    <property type="evidence" value="ECO:0007669"/>
    <property type="project" value="UniProtKB-EC"/>
</dbReference>
<evidence type="ECO:0000313" key="6">
    <source>
        <dbReference type="EMBL" id="CBH46702.1"/>
    </source>
</evidence>
<reference evidence="6" key="1">
    <citation type="journal article" date="2010" name="PLoS Genet.">
        <title>The genome of a pathogenic rhodococcus: cooptive virulence underpinned by key gene acquisitions.</title>
        <authorList>
            <person name="Letek M."/>
            <person name="Gonzalez P."/>
            <person name="Macarthur I."/>
            <person name="Rodriguez H."/>
            <person name="Freeman T.C."/>
            <person name="Valero-Rello A."/>
            <person name="Blanco M."/>
            <person name="Buckley T."/>
            <person name="Cherevach I."/>
            <person name="Fahey R."/>
            <person name="Hapeshi A."/>
            <person name="Holdstock J."/>
            <person name="Leadon D."/>
            <person name="Navas J."/>
            <person name="Ocampo A."/>
            <person name="Quail M.A."/>
            <person name="Sanders M."/>
            <person name="Scortti M.M."/>
            <person name="Prescott J.F."/>
            <person name="Fogarty U."/>
            <person name="Meijer W.G."/>
            <person name="Parkhill J."/>
            <person name="Bentley S.D."/>
            <person name="Vazquez-Boland J.A."/>
        </authorList>
    </citation>
    <scope>NUCLEOTIDE SEQUENCE [LARGE SCALE GENOMIC DNA]</scope>
    <source>
        <strain evidence="6 7">103S</strain>
    </source>
</reference>
<dbReference type="InterPro" id="IPR036928">
    <property type="entry name" value="AS_sf"/>
</dbReference>
<protein>
    <recommendedName>
        <fullName evidence="3">amidase</fullName>
        <ecNumber evidence="3">3.5.1.4</ecNumber>
    </recommendedName>
</protein>
<dbReference type="PANTHER" id="PTHR11895:SF7">
    <property type="entry name" value="GLUTAMYL-TRNA(GLN) AMIDOTRANSFERASE SUBUNIT A, MITOCHONDRIAL"/>
    <property type="match status" value="1"/>
</dbReference>